<evidence type="ECO:0000256" key="7">
    <source>
        <dbReference type="ARBA" id="ARBA00023077"/>
    </source>
</evidence>
<dbReference type="CDD" id="cd01347">
    <property type="entry name" value="ligand_gated_channel"/>
    <property type="match status" value="1"/>
</dbReference>
<evidence type="ECO:0000313" key="16">
    <source>
        <dbReference type="Proteomes" id="UP000019205"/>
    </source>
</evidence>
<keyword evidence="7 11" id="KW-0798">TonB box</keyword>
<evidence type="ECO:0000256" key="12">
    <source>
        <dbReference type="SAM" id="SignalP"/>
    </source>
</evidence>
<evidence type="ECO:0000256" key="6">
    <source>
        <dbReference type="ARBA" id="ARBA00022729"/>
    </source>
</evidence>
<name>A4A517_9GAMM</name>
<accession>A4A517</accession>
<dbReference type="GO" id="GO:0009279">
    <property type="term" value="C:cell outer membrane"/>
    <property type="evidence" value="ECO:0007669"/>
    <property type="project" value="UniProtKB-SubCell"/>
</dbReference>
<dbReference type="Gene3D" id="2.40.170.20">
    <property type="entry name" value="TonB-dependent receptor, beta-barrel domain"/>
    <property type="match status" value="1"/>
</dbReference>
<keyword evidence="15" id="KW-0675">Receptor</keyword>
<dbReference type="InterPro" id="IPR039426">
    <property type="entry name" value="TonB-dep_rcpt-like"/>
</dbReference>
<proteinExistence type="inferred from homology"/>
<reference evidence="15 16" key="2">
    <citation type="journal article" date="2009" name="PLoS ONE">
        <title>The photosynthetic apparatus and its regulation in the aerobic gammaproteobacterium Congregibacter litoralis gen. nov., sp. nov.</title>
        <authorList>
            <person name="Spring S."/>
            <person name="Lunsdorf H."/>
            <person name="Fuchs B.M."/>
            <person name="Tindall B.J."/>
        </authorList>
    </citation>
    <scope>NUCLEOTIDE SEQUENCE [LARGE SCALE GENOMIC DNA]</scope>
    <source>
        <strain evidence="15">KT71</strain>
    </source>
</reference>
<dbReference type="RefSeq" id="WP_008294368.1">
    <property type="nucleotide sequence ID" value="NZ_CM002299.1"/>
</dbReference>
<keyword evidence="8 10" id="KW-0472">Membrane</keyword>
<keyword evidence="9 10" id="KW-0998">Cell outer membrane</keyword>
<feature type="signal peptide" evidence="12">
    <location>
        <begin position="1"/>
        <end position="48"/>
    </location>
</feature>
<evidence type="ECO:0000313" key="15">
    <source>
        <dbReference type="EMBL" id="EAQ98888.1"/>
    </source>
</evidence>
<dbReference type="NCBIfam" id="TIGR01785">
    <property type="entry name" value="TonB-hemin"/>
    <property type="match status" value="1"/>
</dbReference>
<evidence type="ECO:0000256" key="3">
    <source>
        <dbReference type="ARBA" id="ARBA00022448"/>
    </source>
</evidence>
<keyword evidence="6 12" id="KW-0732">Signal</keyword>
<evidence type="ECO:0000256" key="9">
    <source>
        <dbReference type="ARBA" id="ARBA00023237"/>
    </source>
</evidence>
<feature type="domain" description="TonB-dependent receptor plug" evidence="14">
    <location>
        <begin position="78"/>
        <end position="182"/>
    </location>
</feature>
<feature type="domain" description="TonB-dependent receptor-like beta-barrel" evidence="13">
    <location>
        <begin position="284"/>
        <end position="676"/>
    </location>
</feature>
<dbReference type="InterPro" id="IPR000531">
    <property type="entry name" value="Beta-barrel_TonB"/>
</dbReference>
<evidence type="ECO:0000256" key="11">
    <source>
        <dbReference type="RuleBase" id="RU003357"/>
    </source>
</evidence>
<dbReference type="PANTHER" id="PTHR30069">
    <property type="entry name" value="TONB-DEPENDENT OUTER MEMBRANE RECEPTOR"/>
    <property type="match status" value="1"/>
</dbReference>
<evidence type="ECO:0000256" key="2">
    <source>
        <dbReference type="ARBA" id="ARBA00009810"/>
    </source>
</evidence>
<dbReference type="Pfam" id="PF00593">
    <property type="entry name" value="TonB_dep_Rec_b-barrel"/>
    <property type="match status" value="1"/>
</dbReference>
<gene>
    <name evidence="15" type="ORF">KT71_09682</name>
</gene>
<dbReference type="STRING" id="314285.KT71_09682"/>
<evidence type="ECO:0000256" key="5">
    <source>
        <dbReference type="ARBA" id="ARBA00022692"/>
    </source>
</evidence>
<dbReference type="Pfam" id="PF07715">
    <property type="entry name" value="Plug"/>
    <property type="match status" value="1"/>
</dbReference>
<organism evidence="15 16">
    <name type="scientific">Congregibacter litoralis KT71</name>
    <dbReference type="NCBI Taxonomy" id="314285"/>
    <lineage>
        <taxon>Bacteria</taxon>
        <taxon>Pseudomonadati</taxon>
        <taxon>Pseudomonadota</taxon>
        <taxon>Gammaproteobacteria</taxon>
        <taxon>Cellvibrionales</taxon>
        <taxon>Halieaceae</taxon>
        <taxon>Congregibacter</taxon>
    </lineage>
</organism>
<keyword evidence="3 10" id="KW-0813">Transport</keyword>
<dbReference type="PANTHER" id="PTHR30069:SF41">
    <property type="entry name" value="HEME_HEMOPEXIN UTILIZATION PROTEIN C"/>
    <property type="match status" value="1"/>
</dbReference>
<dbReference type="InterPro" id="IPR011276">
    <property type="entry name" value="TonB_haem/Hb_rcpt"/>
</dbReference>
<evidence type="ECO:0000256" key="1">
    <source>
        <dbReference type="ARBA" id="ARBA00004571"/>
    </source>
</evidence>
<keyword evidence="16" id="KW-1185">Reference proteome</keyword>
<reference evidence="15 16" key="1">
    <citation type="journal article" date="2007" name="Proc. Natl. Acad. Sci. U.S.A.">
        <title>Characterization of a marine gammaproteobacterium capable of aerobic anoxygenic photosynthesis.</title>
        <authorList>
            <person name="Fuchs B.M."/>
            <person name="Spring S."/>
            <person name="Teeling H."/>
            <person name="Quast C."/>
            <person name="Wulf J."/>
            <person name="Schattenhofer M."/>
            <person name="Yan S."/>
            <person name="Ferriera S."/>
            <person name="Johnson J."/>
            <person name="Glockner F.O."/>
            <person name="Amann R."/>
        </authorList>
    </citation>
    <scope>NUCLEOTIDE SEQUENCE [LARGE SCALE GENOMIC DNA]</scope>
    <source>
        <strain evidence="15">KT71</strain>
    </source>
</reference>
<evidence type="ECO:0000259" key="13">
    <source>
        <dbReference type="Pfam" id="PF00593"/>
    </source>
</evidence>
<evidence type="ECO:0000256" key="10">
    <source>
        <dbReference type="PROSITE-ProRule" id="PRU01360"/>
    </source>
</evidence>
<comment type="similarity">
    <text evidence="2 10 11">Belongs to the TonB-dependent receptor family.</text>
</comment>
<dbReference type="EMBL" id="AAOA02000003">
    <property type="protein sequence ID" value="EAQ98888.1"/>
    <property type="molecule type" value="Genomic_DNA"/>
</dbReference>
<dbReference type="NCBIfam" id="TIGR01786">
    <property type="entry name" value="TonB-hemlactrns"/>
    <property type="match status" value="1"/>
</dbReference>
<evidence type="ECO:0000256" key="4">
    <source>
        <dbReference type="ARBA" id="ARBA00022452"/>
    </source>
</evidence>
<dbReference type="InterPro" id="IPR037066">
    <property type="entry name" value="Plug_dom_sf"/>
</dbReference>
<evidence type="ECO:0000256" key="8">
    <source>
        <dbReference type="ARBA" id="ARBA00023136"/>
    </source>
</evidence>
<dbReference type="InterPro" id="IPR012910">
    <property type="entry name" value="Plug_dom"/>
</dbReference>
<comment type="caution">
    <text evidence="15">The sequence shown here is derived from an EMBL/GenBank/DDBJ whole genome shotgun (WGS) entry which is preliminary data.</text>
</comment>
<evidence type="ECO:0000259" key="14">
    <source>
        <dbReference type="Pfam" id="PF07715"/>
    </source>
</evidence>
<dbReference type="InterPro" id="IPR010949">
    <property type="entry name" value="TonB_Hb/transfer/lactofer_rcpt"/>
</dbReference>
<dbReference type="PROSITE" id="PS52016">
    <property type="entry name" value="TONB_DEPENDENT_REC_3"/>
    <property type="match status" value="1"/>
</dbReference>
<protein>
    <submittedName>
        <fullName evidence="15">TonB-dependent heme/hemoglobin receptor family protein</fullName>
    </submittedName>
</protein>
<sequence length="703" mass="76494">MLSTGTFSHDTSHATVHSRLKANNPATHLLPRCIAVAVALASSAAALATDSGEATAKEDREAGLEVVTVTATRLDSNLDDVARSIATLNRMDIESFQAQSVAQTLLYEPNISVAGGPRAANQALNIRGLTGNKVLQTVDGARQSFESGHRPGYFLDPELLASVEAVRGPVSSLWGSGALGGVVAQRTLRADDFLAEEQSMGGFLKSGYNSNNSQQTTTAALLGRQGGSDWLLSGYVRDSDDVTLGNGERLEGSAADTRGVLAKFRQSLGDNHSLELIYRGAEFDGAVPSNGTAPINASSNFLLQREQETHNGSLEYRYSHPSDMLDTQVLLYTNRVSMDERRLSDGRDDNTELNTVGINLSTRATIGGAELLFGIDAYEESFDARRSGLNRPEPPQADTEVWSAYSMAQVPLGQSWRLDLGVRYDDFQTRADNLNSERSDDALSPSAALRFSPSDSLSITLRHDRAFRAPSAEELYSSGTHFCMGPGFCNSFTPNPDLDAETAANTELLATLELPGFRSGHRLNLSASVFENKVDDFIEQIVRGPSFMGRPDPGNTSWVNVDAATLRGGEISASYAANNLQLRLGFGSTRGSDDVTGEDLSNIPADTFNADLRYQFTRQDILTGLRFIHAREQSRIDVPELDPNTQFDAYSVVDLYAHWRPQGFDALRIDFNVNNLGDRFYQRAWDQLPQAGREVIISAVYSF</sequence>
<feature type="chain" id="PRO_5002664382" evidence="12">
    <location>
        <begin position="49"/>
        <end position="703"/>
    </location>
</feature>
<dbReference type="GO" id="GO:0015232">
    <property type="term" value="F:heme transmembrane transporter activity"/>
    <property type="evidence" value="ECO:0007669"/>
    <property type="project" value="InterPro"/>
</dbReference>
<keyword evidence="5 10" id="KW-0812">Transmembrane</keyword>
<dbReference type="eggNOG" id="COG4771">
    <property type="taxonomic scope" value="Bacteria"/>
</dbReference>
<dbReference type="Proteomes" id="UP000019205">
    <property type="component" value="Chromosome"/>
</dbReference>
<dbReference type="GO" id="GO:0015344">
    <property type="term" value="F:siderophore uptake transmembrane transporter activity"/>
    <property type="evidence" value="ECO:0007669"/>
    <property type="project" value="TreeGrafter"/>
</dbReference>
<dbReference type="Gene3D" id="2.170.130.10">
    <property type="entry name" value="TonB-dependent receptor, plug domain"/>
    <property type="match status" value="1"/>
</dbReference>
<dbReference type="AlphaFoldDB" id="A4A517"/>
<keyword evidence="4 10" id="KW-1134">Transmembrane beta strand</keyword>
<comment type="subcellular location">
    <subcellularLocation>
        <location evidence="1 10">Cell outer membrane</location>
        <topology evidence="1 10">Multi-pass membrane protein</topology>
    </subcellularLocation>
</comment>
<dbReference type="SUPFAM" id="SSF56935">
    <property type="entry name" value="Porins"/>
    <property type="match status" value="1"/>
</dbReference>
<dbReference type="GO" id="GO:0044718">
    <property type="term" value="P:siderophore transmembrane transport"/>
    <property type="evidence" value="ECO:0007669"/>
    <property type="project" value="TreeGrafter"/>
</dbReference>
<dbReference type="InterPro" id="IPR036942">
    <property type="entry name" value="Beta-barrel_TonB_sf"/>
</dbReference>
<dbReference type="HOGENOM" id="CLU_008287_19_3_6"/>